<name>A0A934IZH3_9BACL</name>
<keyword evidence="2" id="KW-1185">Reference proteome</keyword>
<gene>
    <name evidence="1" type="ORF">JFN88_12495</name>
</gene>
<dbReference type="SUPFAM" id="SSF101898">
    <property type="entry name" value="NHL repeat"/>
    <property type="match status" value="1"/>
</dbReference>
<accession>A0A934IZH3</accession>
<dbReference type="EMBL" id="JAELUP010000065">
    <property type="protein sequence ID" value="MBJ6362086.1"/>
    <property type="molecule type" value="Genomic_DNA"/>
</dbReference>
<dbReference type="AlphaFoldDB" id="A0A934IZH3"/>
<reference evidence="1" key="1">
    <citation type="submission" date="2020-12" db="EMBL/GenBank/DDBJ databases">
        <authorList>
            <person name="Huq M.A."/>
        </authorList>
    </citation>
    <scope>NUCLEOTIDE SEQUENCE</scope>
    <source>
        <strain evidence="1">MAHUQ-46</strain>
    </source>
</reference>
<dbReference type="Gene3D" id="2.40.10.500">
    <property type="match status" value="1"/>
</dbReference>
<sequence>MTPNQNAIKALLNGWRAVGNSSTAYNSWVSILDGSAPPTNTEAYVAANKAPGWTAYATLQYQLVNPVTSTARIEGAISLHSGVNALEMREAAMLREKVTPVLDSASGVYRLNFTTLPASVFKRPAETILAIYKGTDIDRKWTILANATLAKGITRAHIPFADYDLSADYFSSYIALDRYAYSAAISAATAFYAGNLGSAVSANTQQLARETLRNDIQDWIQVVDDARLIDLRLDVNAINNAFLRKLGGYRFEKVLGVVAFTASTNNQKADIYYSPDSGGHIAYLEIEVTGNWNGINAIGRVVKTIAIASSTFGNISSQFARYTVADGKAGDYISISDVVFDTTNNRYRIRLATTNTGYANGFVVTVRGVIPSKTDPVINSLALSPVFTTDTTAFVPAKVQILSSEILEDENHRFVTDYERIKLDGIQEFANHYEHPTGDGNLHVPSTGTANNGKVLKAGSTPGSASWQQIAANEISQDASNRLVTDAEKSTWNGKASTAVATTVFDGLMSSSDKQLSNNRNGYGTTAGTGTAYTLTLSPVPTLVEGLRVTVKFHTANGANPTLNVNSNSNRSILKPNGSAPAAGQLKANSVYTLVYNGTDFILQGDGGDYSIGEQILATSLQIVDYTGAELWSKTDVANGCGITVDGAGNVYCAHVVSGKSIRKLDSSGAEIWSKTDVSTGYDVAVDSAGNVYCAHAVGTGSKSIRKLDSSGAEIWSKTDISGGSGVVVDNAGNVYCAHYVGSEIKSIRKLNSSGAEIWSKTDMPFANRVALDNAGNVYGAFATSAGNKSIRKLNSSGSEIWSKTDVSNGNDVTVDSAGNVYCAHSASGGSKSIRKLDSSGAEIWSKTDVSNGYGVTLDSAGNVYCAHYTSGDKSIRKLDSSGAEIWSKTDVMYGRDVAVDSAGNVYCAHDVNSGSKSIRKLREAVLSYKILN</sequence>
<dbReference type="InterPro" id="IPR011042">
    <property type="entry name" value="6-blade_b-propeller_TolB-like"/>
</dbReference>
<protein>
    <submittedName>
        <fullName evidence="1">Uncharacterized protein</fullName>
    </submittedName>
</protein>
<dbReference type="Gene3D" id="2.120.10.30">
    <property type="entry name" value="TolB, C-terminal domain"/>
    <property type="match status" value="1"/>
</dbReference>
<comment type="caution">
    <text evidence="1">The sequence shown here is derived from an EMBL/GenBank/DDBJ whole genome shotgun (WGS) entry which is preliminary data.</text>
</comment>
<evidence type="ECO:0000313" key="1">
    <source>
        <dbReference type="EMBL" id="MBJ6362086.1"/>
    </source>
</evidence>
<organism evidence="1 2">
    <name type="scientific">Paenibacillus roseus</name>
    <dbReference type="NCBI Taxonomy" id="2798579"/>
    <lineage>
        <taxon>Bacteria</taxon>
        <taxon>Bacillati</taxon>
        <taxon>Bacillota</taxon>
        <taxon>Bacilli</taxon>
        <taxon>Bacillales</taxon>
        <taxon>Paenibacillaceae</taxon>
        <taxon>Paenibacillus</taxon>
    </lineage>
</organism>
<proteinExistence type="predicted"/>
<evidence type="ECO:0000313" key="2">
    <source>
        <dbReference type="Proteomes" id="UP000640274"/>
    </source>
</evidence>
<dbReference type="Proteomes" id="UP000640274">
    <property type="component" value="Unassembled WGS sequence"/>
</dbReference>